<keyword evidence="7" id="KW-1185">Reference proteome</keyword>
<dbReference type="Proteomes" id="UP000237682">
    <property type="component" value="Unassembled WGS sequence"/>
</dbReference>
<dbReference type="Gene3D" id="1.10.10.60">
    <property type="entry name" value="Homeodomain-like"/>
    <property type="match status" value="1"/>
</dbReference>
<gene>
    <name evidence="6" type="ORF">C5L14_26615</name>
</gene>
<feature type="region of interest" description="Disordered" evidence="4">
    <location>
        <begin position="1"/>
        <end position="48"/>
    </location>
</feature>
<dbReference type="InterPro" id="IPR018062">
    <property type="entry name" value="HTH_AraC-typ_CS"/>
</dbReference>
<evidence type="ECO:0000256" key="1">
    <source>
        <dbReference type="ARBA" id="ARBA00023015"/>
    </source>
</evidence>
<evidence type="ECO:0000256" key="2">
    <source>
        <dbReference type="ARBA" id="ARBA00023125"/>
    </source>
</evidence>
<dbReference type="RefSeq" id="WP_105865087.1">
    <property type="nucleotide sequence ID" value="NZ_PUEJ01000013.1"/>
</dbReference>
<dbReference type="PANTHER" id="PTHR46796">
    <property type="entry name" value="HTH-TYPE TRANSCRIPTIONAL ACTIVATOR RHAS-RELATED"/>
    <property type="match status" value="1"/>
</dbReference>
<dbReference type="SUPFAM" id="SSF46689">
    <property type="entry name" value="Homeodomain-like"/>
    <property type="match status" value="1"/>
</dbReference>
<dbReference type="OrthoDB" id="8004517at2"/>
<keyword evidence="1" id="KW-0805">Transcription regulation</keyword>
<dbReference type="PRINTS" id="PR00032">
    <property type="entry name" value="HTHARAC"/>
</dbReference>
<dbReference type="GO" id="GO:0043565">
    <property type="term" value="F:sequence-specific DNA binding"/>
    <property type="evidence" value="ECO:0007669"/>
    <property type="project" value="InterPro"/>
</dbReference>
<organism evidence="6 7">
    <name type="scientific">Labrys okinawensis</name>
    <dbReference type="NCBI Taxonomy" id="346911"/>
    <lineage>
        <taxon>Bacteria</taxon>
        <taxon>Pseudomonadati</taxon>
        <taxon>Pseudomonadota</taxon>
        <taxon>Alphaproteobacteria</taxon>
        <taxon>Hyphomicrobiales</taxon>
        <taxon>Xanthobacteraceae</taxon>
        <taxon>Labrys</taxon>
    </lineage>
</organism>
<name>A0A2S9Q4Y9_9HYPH</name>
<dbReference type="InterPro" id="IPR020449">
    <property type="entry name" value="Tscrpt_reg_AraC-type_HTH"/>
</dbReference>
<sequence>MDDGAPRNDQHPASGAPAPRSGKERRRWSRQPSGQQHDIPPPPPALTPLIFSTEAFPAGDQFAAWQGLNAPLVDLTLPDGVTAQDGFAARQVAWNLGGMLVVQQKASAHSYHRSAAKLRSSLVDHWVIIFRREGKAWTEVGGRVAESQPGTVEIRSLAHAFRGRMLDSQSLTLYLPRDLFADSSAMLDANNNRILSRNLAGLLISYVDSLEARLSEFSKDDLPGVVNATRDMILACMASTEEWAAVATKHGTVAAMERARRFIRNNLQTTTITPELLCRELGISRTHLYQLFEPSGGVVHYIQKQRLLAAHAALSDPSDRRLIAEIAESFGFASAADFSRAFSREFGYSPRQARSAPAPSRVMKEGTLDADGLPSFERWLRALGS</sequence>
<dbReference type="InterPro" id="IPR018060">
    <property type="entry name" value="HTH_AraC"/>
</dbReference>
<evidence type="ECO:0000313" key="7">
    <source>
        <dbReference type="Proteomes" id="UP000237682"/>
    </source>
</evidence>
<dbReference type="Pfam" id="PF12833">
    <property type="entry name" value="HTH_18"/>
    <property type="match status" value="1"/>
</dbReference>
<evidence type="ECO:0000256" key="3">
    <source>
        <dbReference type="ARBA" id="ARBA00023163"/>
    </source>
</evidence>
<evidence type="ECO:0000256" key="4">
    <source>
        <dbReference type="SAM" id="MobiDB-lite"/>
    </source>
</evidence>
<dbReference type="PANTHER" id="PTHR46796:SF6">
    <property type="entry name" value="ARAC SUBFAMILY"/>
    <property type="match status" value="1"/>
</dbReference>
<evidence type="ECO:0000259" key="5">
    <source>
        <dbReference type="PROSITE" id="PS01124"/>
    </source>
</evidence>
<feature type="domain" description="HTH araC/xylS-type" evidence="5">
    <location>
        <begin position="257"/>
        <end position="356"/>
    </location>
</feature>
<dbReference type="InterPro" id="IPR050204">
    <property type="entry name" value="AraC_XylS_family_regulators"/>
</dbReference>
<accession>A0A2S9Q4Y9</accession>
<protein>
    <submittedName>
        <fullName evidence="6">AraC family transcriptional regulator</fullName>
    </submittedName>
</protein>
<dbReference type="GO" id="GO:0003700">
    <property type="term" value="F:DNA-binding transcription factor activity"/>
    <property type="evidence" value="ECO:0007669"/>
    <property type="project" value="InterPro"/>
</dbReference>
<keyword evidence="2" id="KW-0238">DNA-binding</keyword>
<dbReference type="SMART" id="SM00342">
    <property type="entry name" value="HTH_ARAC"/>
    <property type="match status" value="1"/>
</dbReference>
<dbReference type="AlphaFoldDB" id="A0A2S9Q4Y9"/>
<comment type="caution">
    <text evidence="6">The sequence shown here is derived from an EMBL/GenBank/DDBJ whole genome shotgun (WGS) entry which is preliminary data.</text>
</comment>
<keyword evidence="3" id="KW-0804">Transcription</keyword>
<dbReference type="EMBL" id="PUEJ01000013">
    <property type="protein sequence ID" value="PRH84428.1"/>
    <property type="molecule type" value="Genomic_DNA"/>
</dbReference>
<proteinExistence type="predicted"/>
<evidence type="ECO:0000313" key="6">
    <source>
        <dbReference type="EMBL" id="PRH84428.1"/>
    </source>
</evidence>
<feature type="compositionally biased region" description="Basic and acidic residues" evidence="4">
    <location>
        <begin position="1"/>
        <end position="10"/>
    </location>
</feature>
<reference evidence="6 7" key="1">
    <citation type="submission" date="2018-02" db="EMBL/GenBank/DDBJ databases">
        <title>Whole genome sequencing of endophytic bacterium.</title>
        <authorList>
            <person name="Eedara R."/>
            <person name="Podile A.R."/>
        </authorList>
    </citation>
    <scope>NUCLEOTIDE SEQUENCE [LARGE SCALE GENOMIC DNA]</scope>
    <source>
        <strain evidence="6 7">RP1T</strain>
    </source>
</reference>
<dbReference type="PROSITE" id="PS00041">
    <property type="entry name" value="HTH_ARAC_FAMILY_1"/>
    <property type="match status" value="1"/>
</dbReference>
<dbReference type="PROSITE" id="PS01124">
    <property type="entry name" value="HTH_ARAC_FAMILY_2"/>
    <property type="match status" value="1"/>
</dbReference>
<dbReference type="InterPro" id="IPR009057">
    <property type="entry name" value="Homeodomain-like_sf"/>
</dbReference>